<dbReference type="PANTHER" id="PTHR30632">
    <property type="entry name" value="MOLYBDATE-BINDING PERIPLASMIC PROTEIN"/>
    <property type="match status" value="1"/>
</dbReference>
<evidence type="ECO:0000313" key="7">
    <source>
        <dbReference type="EMBL" id="GAV22978.1"/>
    </source>
</evidence>
<feature type="binding site" evidence="5">
    <location>
        <position position="183"/>
    </location>
    <ligand>
        <name>molybdate</name>
        <dbReference type="ChEBI" id="CHEBI:36264"/>
    </ligand>
</feature>
<feature type="binding site" evidence="5">
    <location>
        <position position="74"/>
    </location>
    <ligand>
        <name>molybdate</name>
        <dbReference type="ChEBI" id="CHEBI:36264"/>
    </ligand>
</feature>
<name>A0A1L8CVM7_9THEO</name>
<reference evidence="8" key="1">
    <citation type="submission" date="2016-12" db="EMBL/GenBank/DDBJ databases">
        <title>Draft Genome Sequences od Carboxydothermus pertinax and islandicus, Hydrogenogenic Carboxydotrophic Bacteria.</title>
        <authorList>
            <person name="Fukuyama Y."/>
            <person name="Ohmae K."/>
            <person name="Yoneda Y."/>
            <person name="Yoshida T."/>
            <person name="Sako Y."/>
        </authorList>
    </citation>
    <scope>NUCLEOTIDE SEQUENCE [LARGE SCALE GENOMIC DNA]</scope>
    <source>
        <strain evidence="8">Ug1</strain>
    </source>
</reference>
<dbReference type="EMBL" id="BDJK01000023">
    <property type="protein sequence ID" value="GAV22978.1"/>
    <property type="molecule type" value="Genomic_DNA"/>
</dbReference>
<dbReference type="FunFam" id="3.40.190.10:FF:000035">
    <property type="entry name" value="Molybdate ABC transporter substrate-binding protein"/>
    <property type="match status" value="1"/>
</dbReference>
<evidence type="ECO:0000256" key="1">
    <source>
        <dbReference type="ARBA" id="ARBA00009175"/>
    </source>
</evidence>
<dbReference type="PANTHER" id="PTHR30632:SF14">
    <property type="entry name" value="TUNGSTATE_MOLYBDATE_CHROMATE-BINDING PROTEIN MODA"/>
    <property type="match status" value="1"/>
</dbReference>
<dbReference type="GO" id="GO:0046872">
    <property type="term" value="F:metal ion binding"/>
    <property type="evidence" value="ECO:0007669"/>
    <property type="project" value="UniProtKB-KW"/>
</dbReference>
<keyword evidence="4 6" id="KW-0732">Signal</keyword>
<organism evidence="7 8">
    <name type="scientific">Carboxydothermus pertinax</name>
    <dbReference type="NCBI Taxonomy" id="870242"/>
    <lineage>
        <taxon>Bacteria</taxon>
        <taxon>Bacillati</taxon>
        <taxon>Bacillota</taxon>
        <taxon>Clostridia</taxon>
        <taxon>Thermoanaerobacterales</taxon>
        <taxon>Thermoanaerobacteraceae</taxon>
        <taxon>Carboxydothermus</taxon>
    </lineage>
</organism>
<dbReference type="Pfam" id="PF13531">
    <property type="entry name" value="SBP_bac_11"/>
    <property type="match status" value="1"/>
</dbReference>
<dbReference type="OrthoDB" id="9785015at2"/>
<dbReference type="RefSeq" id="WP_075859432.1">
    <property type="nucleotide sequence ID" value="NZ_BDJK01000023.1"/>
</dbReference>
<keyword evidence="2 5" id="KW-0500">Molybdenum</keyword>
<evidence type="ECO:0000313" key="8">
    <source>
        <dbReference type="Proteomes" id="UP000187485"/>
    </source>
</evidence>
<evidence type="ECO:0000256" key="4">
    <source>
        <dbReference type="ARBA" id="ARBA00022729"/>
    </source>
</evidence>
<dbReference type="InterPro" id="IPR005950">
    <property type="entry name" value="ModA"/>
</dbReference>
<dbReference type="CDD" id="cd13539">
    <property type="entry name" value="PBP2_AvModA"/>
    <property type="match status" value="1"/>
</dbReference>
<feature type="signal peptide" evidence="6">
    <location>
        <begin position="1"/>
        <end position="25"/>
    </location>
</feature>
<dbReference type="Proteomes" id="UP000187485">
    <property type="component" value="Unassembled WGS sequence"/>
</dbReference>
<sequence>MTGRKQLIVGFFLSFLALGSVFLTAGCTESSGKKPQEVEILVGAAADLQGAFKEIGQRFTQKTGIKVNYSFGSSGILTEQIENGAPIDVFASADQSYVKRLEKKNLVFSDSLKVYARGKIVLAQAKNHTLRLNTLNDLLNPRIKKIAIANPKHAPYGKAAQEALQNAGLWRRLKDKIVYGNNIRDTQTLVETGNTDAGILALSLVKDTKLNYLLVAQNLYKPLDQTIAVVKGSKYEKAARKFVEFVSGNEGQKILKKYGFEIPK</sequence>
<dbReference type="GO" id="GO:0030973">
    <property type="term" value="F:molybdate ion binding"/>
    <property type="evidence" value="ECO:0007669"/>
    <property type="project" value="InterPro"/>
</dbReference>
<dbReference type="PROSITE" id="PS51257">
    <property type="entry name" value="PROKAR_LIPOPROTEIN"/>
    <property type="match status" value="1"/>
</dbReference>
<protein>
    <submittedName>
        <fullName evidence="7">Molybdate ABC transporter substrate-binding protein</fullName>
    </submittedName>
</protein>
<accession>A0A1L8CVM7</accession>
<dbReference type="GO" id="GO:0015689">
    <property type="term" value="P:molybdate ion transport"/>
    <property type="evidence" value="ECO:0007669"/>
    <property type="project" value="InterPro"/>
</dbReference>
<dbReference type="InterPro" id="IPR050682">
    <property type="entry name" value="ModA/WtpA"/>
</dbReference>
<feature type="chain" id="PRO_5039563571" evidence="6">
    <location>
        <begin position="26"/>
        <end position="264"/>
    </location>
</feature>
<evidence type="ECO:0000256" key="6">
    <source>
        <dbReference type="SAM" id="SignalP"/>
    </source>
</evidence>
<dbReference type="STRING" id="870242.cpu_14880"/>
<dbReference type="PIRSF" id="PIRSF004846">
    <property type="entry name" value="ModA"/>
    <property type="match status" value="1"/>
</dbReference>
<dbReference type="SUPFAM" id="SSF53850">
    <property type="entry name" value="Periplasmic binding protein-like II"/>
    <property type="match status" value="1"/>
</dbReference>
<gene>
    <name evidence="7" type="ORF">cpu_14880</name>
</gene>
<dbReference type="Gene3D" id="3.40.190.10">
    <property type="entry name" value="Periplasmic binding protein-like II"/>
    <property type="match status" value="2"/>
</dbReference>
<proteinExistence type="inferred from homology"/>
<evidence type="ECO:0000256" key="2">
    <source>
        <dbReference type="ARBA" id="ARBA00022505"/>
    </source>
</evidence>
<evidence type="ECO:0000256" key="3">
    <source>
        <dbReference type="ARBA" id="ARBA00022723"/>
    </source>
</evidence>
<dbReference type="GO" id="GO:1901359">
    <property type="term" value="F:tungstate binding"/>
    <property type="evidence" value="ECO:0007669"/>
    <property type="project" value="UniProtKB-ARBA"/>
</dbReference>
<comment type="caution">
    <text evidence="7">The sequence shown here is derived from an EMBL/GenBank/DDBJ whole genome shotgun (WGS) entry which is preliminary data.</text>
</comment>
<comment type="similarity">
    <text evidence="1">Belongs to the bacterial solute-binding protein ModA family.</text>
</comment>
<keyword evidence="3 5" id="KW-0479">Metal-binding</keyword>
<evidence type="ECO:0000256" key="5">
    <source>
        <dbReference type="PIRSR" id="PIRSR004846-1"/>
    </source>
</evidence>
<keyword evidence="8" id="KW-1185">Reference proteome</keyword>
<dbReference type="AlphaFoldDB" id="A0A1L8CVM7"/>
<dbReference type="InterPro" id="IPR044084">
    <property type="entry name" value="AvModA-like_subst-bd"/>
</dbReference>
<dbReference type="NCBIfam" id="TIGR01256">
    <property type="entry name" value="modA"/>
    <property type="match status" value="1"/>
</dbReference>